<evidence type="ECO:0000313" key="6">
    <source>
        <dbReference type="Proteomes" id="UP001500655"/>
    </source>
</evidence>
<dbReference type="SMART" id="SM00116">
    <property type="entry name" value="CBS"/>
    <property type="match status" value="2"/>
</dbReference>
<protein>
    <recommendedName>
        <fullName evidence="4">CBS domain-containing protein</fullName>
    </recommendedName>
</protein>
<dbReference type="InterPro" id="IPR044751">
    <property type="entry name" value="Ion_transp-like_CBS"/>
</dbReference>
<dbReference type="CDD" id="cd04590">
    <property type="entry name" value="CBS_pair_CorC_HlyC_assoc"/>
    <property type="match status" value="1"/>
</dbReference>
<dbReference type="SMART" id="SM01091">
    <property type="entry name" value="CorC_HlyC"/>
    <property type="match status" value="1"/>
</dbReference>
<evidence type="ECO:0000256" key="3">
    <source>
        <dbReference type="PROSITE-ProRule" id="PRU00703"/>
    </source>
</evidence>
<evidence type="ECO:0000259" key="4">
    <source>
        <dbReference type="PROSITE" id="PS51371"/>
    </source>
</evidence>
<proteinExistence type="predicted"/>
<evidence type="ECO:0000256" key="2">
    <source>
        <dbReference type="ARBA" id="ARBA00023122"/>
    </source>
</evidence>
<dbReference type="PROSITE" id="PS51371">
    <property type="entry name" value="CBS"/>
    <property type="match status" value="2"/>
</dbReference>
<keyword evidence="1" id="KW-0677">Repeat</keyword>
<dbReference type="SUPFAM" id="SSF54631">
    <property type="entry name" value="CBS-domain pair"/>
    <property type="match status" value="1"/>
</dbReference>
<dbReference type="Pfam" id="PF00571">
    <property type="entry name" value="CBS"/>
    <property type="match status" value="2"/>
</dbReference>
<dbReference type="InterPro" id="IPR005170">
    <property type="entry name" value="Transptr-assoc_dom"/>
</dbReference>
<evidence type="ECO:0000256" key="1">
    <source>
        <dbReference type="ARBA" id="ARBA00022737"/>
    </source>
</evidence>
<accession>A0ABP4VTF6</accession>
<dbReference type="InterPro" id="IPR016169">
    <property type="entry name" value="FAD-bd_PCMH_sub2"/>
</dbReference>
<dbReference type="InterPro" id="IPR051676">
    <property type="entry name" value="UPF0053_domain"/>
</dbReference>
<dbReference type="Gene3D" id="3.10.580.10">
    <property type="entry name" value="CBS-domain"/>
    <property type="match status" value="1"/>
</dbReference>
<dbReference type="InterPro" id="IPR000644">
    <property type="entry name" value="CBS_dom"/>
</dbReference>
<sequence>MHESAPPGGDPDHRTGRLRRALARVLVRGADAATRWVTHLLGESATAGRERISQAELRDLVAANTSIDPEGRRLIDEVLAVGARHVRELMVPRTEVVFLDRGMTIADAVRVVRDASHSRFPVVDGSRDDVIGFVHLRDLLIRPEEEWAVTVGALAREVKRLPAAMRVLTALSQMRREGSHLAVVVDEYGGTAGVVTLEDLLEEFVGEIHDEYDEVPLPAAGPGEIDARLNLSDFAESAGLTLPPGPYETVGGFIMAALGRLPEAGDVVDVPAGRLVVTAMEGRRVARVSIAARPAEQAPVETAPAASVPVARVGTATQPADELIPAVSGS</sequence>
<dbReference type="PANTHER" id="PTHR43099:SF5">
    <property type="entry name" value="HLYC_CORC FAMILY TRANSPORTER"/>
    <property type="match status" value="1"/>
</dbReference>
<dbReference type="InterPro" id="IPR036318">
    <property type="entry name" value="FAD-bd_PCMH-like_sf"/>
</dbReference>
<dbReference type="EMBL" id="BAAALS010000001">
    <property type="protein sequence ID" value="GAA1734996.1"/>
    <property type="molecule type" value="Genomic_DNA"/>
</dbReference>
<name>A0ABP4VTF6_9ACTN</name>
<dbReference type="Gene3D" id="3.30.465.10">
    <property type="match status" value="1"/>
</dbReference>
<dbReference type="InterPro" id="IPR046342">
    <property type="entry name" value="CBS_dom_sf"/>
</dbReference>
<evidence type="ECO:0000313" key="5">
    <source>
        <dbReference type="EMBL" id="GAA1734996.1"/>
    </source>
</evidence>
<dbReference type="Pfam" id="PF03471">
    <property type="entry name" value="CorC_HlyC"/>
    <property type="match status" value="1"/>
</dbReference>
<feature type="domain" description="CBS" evidence="4">
    <location>
        <begin position="90"/>
        <end position="149"/>
    </location>
</feature>
<keyword evidence="2 3" id="KW-0129">CBS domain</keyword>
<organism evidence="5 6">
    <name type="scientific">Luedemannella helvata</name>
    <dbReference type="NCBI Taxonomy" id="349315"/>
    <lineage>
        <taxon>Bacteria</taxon>
        <taxon>Bacillati</taxon>
        <taxon>Actinomycetota</taxon>
        <taxon>Actinomycetes</taxon>
        <taxon>Micromonosporales</taxon>
        <taxon>Micromonosporaceae</taxon>
        <taxon>Luedemannella</taxon>
    </lineage>
</organism>
<dbReference type="SUPFAM" id="SSF56176">
    <property type="entry name" value="FAD-binding/transporter-associated domain-like"/>
    <property type="match status" value="1"/>
</dbReference>
<gene>
    <name evidence="5" type="ORF">GCM10009681_01550</name>
</gene>
<dbReference type="Proteomes" id="UP001500655">
    <property type="component" value="Unassembled WGS sequence"/>
</dbReference>
<feature type="domain" description="CBS" evidence="4">
    <location>
        <begin position="154"/>
        <end position="211"/>
    </location>
</feature>
<dbReference type="RefSeq" id="WP_344075596.1">
    <property type="nucleotide sequence ID" value="NZ_BAAALS010000001.1"/>
</dbReference>
<comment type="caution">
    <text evidence="5">The sequence shown here is derived from an EMBL/GenBank/DDBJ whole genome shotgun (WGS) entry which is preliminary data.</text>
</comment>
<dbReference type="PANTHER" id="PTHR43099">
    <property type="entry name" value="UPF0053 PROTEIN YRKA"/>
    <property type="match status" value="1"/>
</dbReference>
<keyword evidence="6" id="KW-1185">Reference proteome</keyword>
<reference evidence="6" key="1">
    <citation type="journal article" date="2019" name="Int. J. Syst. Evol. Microbiol.">
        <title>The Global Catalogue of Microorganisms (GCM) 10K type strain sequencing project: providing services to taxonomists for standard genome sequencing and annotation.</title>
        <authorList>
            <consortium name="The Broad Institute Genomics Platform"/>
            <consortium name="The Broad Institute Genome Sequencing Center for Infectious Disease"/>
            <person name="Wu L."/>
            <person name="Ma J."/>
        </authorList>
    </citation>
    <scope>NUCLEOTIDE SEQUENCE [LARGE SCALE GENOMIC DNA]</scope>
    <source>
        <strain evidence="6">JCM 13249</strain>
    </source>
</reference>